<dbReference type="CDD" id="cd00199">
    <property type="entry name" value="WAP"/>
    <property type="match status" value="1"/>
</dbReference>
<evidence type="ECO:0000313" key="4">
    <source>
        <dbReference type="Proteomes" id="UP000314983"/>
    </source>
</evidence>
<reference evidence="3" key="3">
    <citation type="submission" date="2025-09" db="UniProtKB">
        <authorList>
            <consortium name="Ensembl"/>
        </authorList>
    </citation>
    <scope>IDENTIFICATION</scope>
</reference>
<evidence type="ECO:0000259" key="2">
    <source>
        <dbReference type="PROSITE" id="PS51390"/>
    </source>
</evidence>
<reference evidence="3" key="2">
    <citation type="submission" date="2025-08" db="UniProtKB">
        <authorList>
            <consortium name="Ensembl"/>
        </authorList>
    </citation>
    <scope>IDENTIFICATION</scope>
</reference>
<proteinExistence type="predicted"/>
<keyword evidence="4" id="KW-1185">Reference proteome</keyword>
<protein>
    <recommendedName>
        <fullName evidence="2">WAP domain-containing protein</fullName>
    </recommendedName>
</protein>
<dbReference type="Proteomes" id="UP000314983">
    <property type="component" value="Chromosome 17"/>
</dbReference>
<accession>A0AAY5EYM5</accession>
<evidence type="ECO:0000256" key="1">
    <source>
        <dbReference type="SAM" id="SignalP"/>
    </source>
</evidence>
<dbReference type="GO" id="GO:0030414">
    <property type="term" value="F:peptidase inhibitor activity"/>
    <property type="evidence" value="ECO:0007669"/>
    <property type="project" value="InterPro"/>
</dbReference>
<dbReference type="GeneTree" id="ENSGT00940000179338"/>
<dbReference type="SMART" id="SM00217">
    <property type="entry name" value="WAP"/>
    <property type="match status" value="1"/>
</dbReference>
<reference evidence="3 4" key="1">
    <citation type="submission" date="2020-05" db="EMBL/GenBank/DDBJ databases">
        <title>Electrophorus electricus (electric eel) genome, fEleEle1, primary haplotype.</title>
        <authorList>
            <person name="Myers G."/>
            <person name="Meyer A."/>
            <person name="Fedrigo O."/>
            <person name="Formenti G."/>
            <person name="Rhie A."/>
            <person name="Tracey A."/>
            <person name="Sims Y."/>
            <person name="Jarvis E.D."/>
        </authorList>
    </citation>
    <scope>NUCLEOTIDE SEQUENCE [LARGE SCALE GENOMIC DNA]</scope>
</reference>
<feature type="domain" description="WAP" evidence="2">
    <location>
        <begin position="27"/>
        <end position="71"/>
    </location>
</feature>
<dbReference type="InterPro" id="IPR036645">
    <property type="entry name" value="Elafin-like_sf"/>
</dbReference>
<evidence type="ECO:0000313" key="3">
    <source>
        <dbReference type="Ensembl" id="ENSEEEP00000061868.1"/>
    </source>
</evidence>
<dbReference type="Gene3D" id="4.10.75.10">
    <property type="entry name" value="Elafin-like"/>
    <property type="match status" value="1"/>
</dbReference>
<feature type="chain" id="PRO_5044237546" description="WAP domain-containing protein" evidence="1">
    <location>
        <begin position="20"/>
        <end position="103"/>
    </location>
</feature>
<organism evidence="3 4">
    <name type="scientific">Electrophorus electricus</name>
    <name type="common">Electric eel</name>
    <name type="synonym">Gymnotus electricus</name>
    <dbReference type="NCBI Taxonomy" id="8005"/>
    <lineage>
        <taxon>Eukaryota</taxon>
        <taxon>Metazoa</taxon>
        <taxon>Chordata</taxon>
        <taxon>Craniata</taxon>
        <taxon>Vertebrata</taxon>
        <taxon>Euteleostomi</taxon>
        <taxon>Actinopterygii</taxon>
        <taxon>Neopterygii</taxon>
        <taxon>Teleostei</taxon>
        <taxon>Ostariophysi</taxon>
        <taxon>Gymnotiformes</taxon>
        <taxon>Gymnotoidei</taxon>
        <taxon>Gymnotidae</taxon>
        <taxon>Electrophorus</taxon>
    </lineage>
</organism>
<dbReference type="SUPFAM" id="SSF57256">
    <property type="entry name" value="Elafin-like"/>
    <property type="match status" value="1"/>
</dbReference>
<dbReference type="GO" id="GO:0005576">
    <property type="term" value="C:extracellular region"/>
    <property type="evidence" value="ECO:0007669"/>
    <property type="project" value="InterPro"/>
</dbReference>
<feature type="signal peptide" evidence="1">
    <location>
        <begin position="1"/>
        <end position="19"/>
    </location>
</feature>
<dbReference type="AlphaFoldDB" id="A0AAY5EYM5"/>
<dbReference type="PROSITE" id="PS51390">
    <property type="entry name" value="WAP"/>
    <property type="match status" value="1"/>
</dbReference>
<sequence length="103" mass="11425">VPQNGSVLLYLVCLDTVWSSLNRSAEFTAKPGRCPAHPSPAPSIQCEWDTDCPGWQKCCPSDNLTQCVDPHTHGERFTRGSIPGLEIWTSAKLLYAKFFTNKT</sequence>
<dbReference type="InterPro" id="IPR008197">
    <property type="entry name" value="WAP_dom"/>
</dbReference>
<name>A0AAY5EYM5_ELEEL</name>
<dbReference type="Pfam" id="PF00095">
    <property type="entry name" value="WAP"/>
    <property type="match status" value="1"/>
</dbReference>
<keyword evidence="1" id="KW-0732">Signal</keyword>
<dbReference type="Ensembl" id="ENSEEET00000054998.1">
    <property type="protein sequence ID" value="ENSEEEP00000061868.1"/>
    <property type="gene ID" value="ENSEEEG00000026198.1"/>
</dbReference>